<evidence type="ECO:0000313" key="11">
    <source>
        <dbReference type="EMBL" id="AUR51273.1"/>
    </source>
</evidence>
<dbReference type="CDD" id="cd04238">
    <property type="entry name" value="AAK_NAGK-like"/>
    <property type="match status" value="1"/>
</dbReference>
<feature type="binding site" evidence="9">
    <location>
        <position position="73"/>
    </location>
    <ligand>
        <name>substrate</name>
    </ligand>
</feature>
<dbReference type="PANTHER" id="PTHR23342">
    <property type="entry name" value="N-ACETYLGLUTAMATE SYNTHASE"/>
    <property type="match status" value="1"/>
</dbReference>
<evidence type="ECO:0000256" key="7">
    <source>
        <dbReference type="ARBA" id="ARBA00022840"/>
    </source>
</evidence>
<evidence type="ECO:0000256" key="9">
    <source>
        <dbReference type="HAMAP-Rule" id="MF_00082"/>
    </source>
</evidence>
<keyword evidence="3 9" id="KW-0028">Amino-acid biosynthesis</keyword>
<dbReference type="InterPro" id="IPR004662">
    <property type="entry name" value="AcgluKinase_fam"/>
</dbReference>
<dbReference type="HAMAP" id="MF_00082">
    <property type="entry name" value="ArgB"/>
    <property type="match status" value="1"/>
</dbReference>
<comment type="catalytic activity">
    <reaction evidence="8 9">
        <text>N-acetyl-L-glutamate + ATP = N-acetyl-L-glutamyl 5-phosphate + ADP</text>
        <dbReference type="Rhea" id="RHEA:14629"/>
        <dbReference type="ChEBI" id="CHEBI:30616"/>
        <dbReference type="ChEBI" id="CHEBI:44337"/>
        <dbReference type="ChEBI" id="CHEBI:57936"/>
        <dbReference type="ChEBI" id="CHEBI:456216"/>
        <dbReference type="EC" id="2.7.2.8"/>
    </reaction>
</comment>
<dbReference type="PIRSF" id="PIRSF000728">
    <property type="entry name" value="NAGK"/>
    <property type="match status" value="1"/>
</dbReference>
<evidence type="ECO:0000259" key="10">
    <source>
        <dbReference type="Pfam" id="PF00696"/>
    </source>
</evidence>
<organism evidence="11 12">
    <name type="scientific">Aquella oligotrophica</name>
    <dbReference type="NCBI Taxonomy" id="2067065"/>
    <lineage>
        <taxon>Bacteria</taxon>
        <taxon>Pseudomonadati</taxon>
        <taxon>Pseudomonadota</taxon>
        <taxon>Betaproteobacteria</taxon>
        <taxon>Neisseriales</taxon>
        <taxon>Neisseriaceae</taxon>
        <taxon>Aquella</taxon>
    </lineage>
</organism>
<dbReference type="Gene3D" id="3.40.1160.10">
    <property type="entry name" value="Acetylglutamate kinase-like"/>
    <property type="match status" value="1"/>
</dbReference>
<keyword evidence="5 9" id="KW-0547">Nucleotide-binding</keyword>
<evidence type="ECO:0000256" key="2">
    <source>
        <dbReference type="ARBA" id="ARBA00022571"/>
    </source>
</evidence>
<evidence type="ECO:0000256" key="5">
    <source>
        <dbReference type="ARBA" id="ARBA00022741"/>
    </source>
</evidence>
<dbReference type="SUPFAM" id="SSF53633">
    <property type="entry name" value="Carbamate kinase-like"/>
    <property type="match status" value="1"/>
</dbReference>
<keyword evidence="4 9" id="KW-0808">Transferase</keyword>
<dbReference type="InterPro" id="IPR036393">
    <property type="entry name" value="AceGlu_kinase-like_sf"/>
</dbReference>
<dbReference type="GO" id="GO:0005524">
    <property type="term" value="F:ATP binding"/>
    <property type="evidence" value="ECO:0007669"/>
    <property type="project" value="UniProtKB-UniRule"/>
</dbReference>
<dbReference type="InterPro" id="IPR001048">
    <property type="entry name" value="Asp/Glu/Uridylate_kinase"/>
</dbReference>
<comment type="function">
    <text evidence="9">Catalyzes the ATP-dependent phosphorylation of N-acetyl-L-glutamate.</text>
</comment>
<comment type="similarity">
    <text evidence="9">Belongs to the acetylglutamate kinase family. ArgB subfamily.</text>
</comment>
<dbReference type="Pfam" id="PF00696">
    <property type="entry name" value="AA_kinase"/>
    <property type="match status" value="1"/>
</dbReference>
<dbReference type="GO" id="GO:0005737">
    <property type="term" value="C:cytoplasm"/>
    <property type="evidence" value="ECO:0007669"/>
    <property type="project" value="UniProtKB-SubCell"/>
</dbReference>
<sequence length="293" mass="30802">MSDKVENSKNMRVVIKCGGSILNNQAELTHIIAGIKSLIEKGYQPLIVHGGGPEISQLANKLGIKSEFKNGLRVTDAAMLEITQMALLGITNPKLVAELNKQTIKASGLALHTLGALIAETLDIATYGYVGVVTSVNPEPIYQLLANGFIPVIAPLAVDENWQILNINADLAAAAIAKAISAEKLILLSDIDGYYSNYPDPSSLVAELSLTELQHLLTTDNNSISAGMIPKLEACYQAVGSKVNTAHIINGNKAAALANIALGIAQIGTTIYKSSSNNTAIDKSTLQTKGASA</sequence>
<dbReference type="NCBIfam" id="TIGR00761">
    <property type="entry name" value="argB"/>
    <property type="match status" value="1"/>
</dbReference>
<evidence type="ECO:0000256" key="1">
    <source>
        <dbReference type="ARBA" id="ARBA00004828"/>
    </source>
</evidence>
<dbReference type="UniPathway" id="UPA00068">
    <property type="reaction ID" value="UER00107"/>
</dbReference>
<keyword evidence="7 9" id="KW-0067">ATP-binding</keyword>
<dbReference type="InterPro" id="IPR037528">
    <property type="entry name" value="ArgB"/>
</dbReference>
<keyword evidence="6 9" id="KW-0418">Kinase</keyword>
<feature type="binding site" evidence="9">
    <location>
        <begin position="51"/>
        <end position="52"/>
    </location>
    <ligand>
        <name>substrate</name>
    </ligand>
</feature>
<evidence type="ECO:0000256" key="3">
    <source>
        <dbReference type="ARBA" id="ARBA00022605"/>
    </source>
</evidence>
<feature type="domain" description="Aspartate/glutamate/uridylate kinase" evidence="10">
    <location>
        <begin position="11"/>
        <end position="250"/>
    </location>
</feature>
<dbReference type="GO" id="GO:0003991">
    <property type="term" value="F:acetylglutamate kinase activity"/>
    <property type="evidence" value="ECO:0007669"/>
    <property type="project" value="UniProtKB-UniRule"/>
</dbReference>
<comment type="pathway">
    <text evidence="1 9">Amino-acid biosynthesis; L-arginine biosynthesis; N(2)-acetyl-L-ornithine from L-glutamate: step 2/4.</text>
</comment>
<dbReference type="GO" id="GO:0042450">
    <property type="term" value="P:L-arginine biosynthetic process via ornithine"/>
    <property type="evidence" value="ECO:0007669"/>
    <property type="project" value="UniProtKB-UniRule"/>
</dbReference>
<dbReference type="AlphaFoldDB" id="A0A2I7N494"/>
<protein>
    <recommendedName>
        <fullName evidence="9">Acetylglutamate kinase</fullName>
        <ecNumber evidence="9">2.7.2.8</ecNumber>
    </recommendedName>
    <alternativeName>
        <fullName evidence="9">N-acetyl-L-glutamate 5-phosphotransferase</fullName>
    </alternativeName>
    <alternativeName>
        <fullName evidence="9">NAG kinase</fullName>
        <shortName evidence="9">NAGK</shortName>
    </alternativeName>
</protein>
<dbReference type="EMBL" id="CP024847">
    <property type="protein sequence ID" value="AUR51273.1"/>
    <property type="molecule type" value="Genomic_DNA"/>
</dbReference>
<dbReference type="PANTHER" id="PTHR23342:SF0">
    <property type="entry name" value="N-ACETYLGLUTAMATE SYNTHASE, MITOCHONDRIAL"/>
    <property type="match status" value="1"/>
</dbReference>
<evidence type="ECO:0000256" key="6">
    <source>
        <dbReference type="ARBA" id="ARBA00022777"/>
    </source>
</evidence>
<dbReference type="Proteomes" id="UP000236655">
    <property type="component" value="Chromosome"/>
</dbReference>
<accession>A0A2I7N494</accession>
<gene>
    <name evidence="9 11" type="primary">argB</name>
    <name evidence="11" type="ORF">CUN60_02810</name>
</gene>
<reference evidence="12" key="1">
    <citation type="submission" date="2017-11" db="EMBL/GenBank/DDBJ databases">
        <authorList>
            <person name="Chan K.G."/>
            <person name="Lee L.S."/>
        </authorList>
    </citation>
    <scope>NUCLEOTIDE SEQUENCE [LARGE SCALE GENOMIC DNA]</scope>
    <source>
        <strain evidence="12">DSM 100970</strain>
    </source>
</reference>
<comment type="subcellular location">
    <subcellularLocation>
        <location evidence="9">Cytoplasm</location>
    </subcellularLocation>
</comment>
<dbReference type="KEGG" id="nba:CUN60_02810"/>
<keyword evidence="2 9" id="KW-0055">Arginine biosynthesis</keyword>
<keyword evidence="12" id="KW-1185">Reference proteome</keyword>
<dbReference type="PRINTS" id="PR00474">
    <property type="entry name" value="GLU5KINASE"/>
</dbReference>
<evidence type="ECO:0000313" key="12">
    <source>
        <dbReference type="Proteomes" id="UP000236655"/>
    </source>
</evidence>
<dbReference type="InterPro" id="IPR001057">
    <property type="entry name" value="Glu/AcGlu_kinase"/>
</dbReference>
<keyword evidence="9" id="KW-0963">Cytoplasm</keyword>
<dbReference type="EC" id="2.7.2.8" evidence="9"/>
<feature type="site" description="Transition state stabilizer" evidence="9">
    <location>
        <position position="16"/>
    </location>
</feature>
<evidence type="ECO:0000256" key="8">
    <source>
        <dbReference type="ARBA" id="ARBA00048141"/>
    </source>
</evidence>
<dbReference type="RefSeq" id="WP_102950573.1">
    <property type="nucleotide sequence ID" value="NZ_CP024847.1"/>
</dbReference>
<evidence type="ECO:0000256" key="4">
    <source>
        <dbReference type="ARBA" id="ARBA00022679"/>
    </source>
</evidence>
<name>A0A2I7N494_9NEIS</name>
<feature type="binding site" evidence="9">
    <location>
        <position position="166"/>
    </location>
    <ligand>
        <name>substrate</name>
    </ligand>
</feature>
<feature type="site" description="Transition state stabilizer" evidence="9">
    <location>
        <position position="231"/>
    </location>
</feature>
<proteinExistence type="inferred from homology"/>
<dbReference type="OrthoDB" id="9803155at2"/>